<evidence type="ECO:0000256" key="5">
    <source>
        <dbReference type="ARBA" id="ARBA00023136"/>
    </source>
</evidence>
<evidence type="ECO:0000313" key="7">
    <source>
        <dbReference type="EMBL" id="KAJ3172894.1"/>
    </source>
</evidence>
<dbReference type="PANTHER" id="PTHR31885">
    <property type="entry name" value="GH04784P"/>
    <property type="match status" value="1"/>
</dbReference>
<evidence type="ECO:0000256" key="3">
    <source>
        <dbReference type="ARBA" id="ARBA00022692"/>
    </source>
</evidence>
<dbReference type="Proteomes" id="UP001212152">
    <property type="component" value="Unassembled WGS sequence"/>
</dbReference>
<dbReference type="AlphaFoldDB" id="A0AAD5XMJ6"/>
<reference evidence="7" key="1">
    <citation type="submission" date="2020-05" db="EMBL/GenBank/DDBJ databases">
        <title>Phylogenomic resolution of chytrid fungi.</title>
        <authorList>
            <person name="Stajich J.E."/>
            <person name="Amses K."/>
            <person name="Simmons R."/>
            <person name="Seto K."/>
            <person name="Myers J."/>
            <person name="Bonds A."/>
            <person name="Quandt C.A."/>
            <person name="Barry K."/>
            <person name="Liu P."/>
            <person name="Grigoriev I."/>
            <person name="Longcore J.E."/>
            <person name="James T.Y."/>
        </authorList>
    </citation>
    <scope>NUCLEOTIDE SEQUENCE</scope>
    <source>
        <strain evidence="7">JEL0379</strain>
    </source>
</reference>
<keyword evidence="8" id="KW-1185">Reference proteome</keyword>
<accession>A0AAD5XMJ6</accession>
<comment type="caution">
    <text evidence="7">The sequence shown here is derived from an EMBL/GenBank/DDBJ whole genome shotgun (WGS) entry which is preliminary data.</text>
</comment>
<evidence type="ECO:0008006" key="9">
    <source>
        <dbReference type="Google" id="ProtNLM"/>
    </source>
</evidence>
<evidence type="ECO:0000256" key="4">
    <source>
        <dbReference type="ARBA" id="ARBA00022989"/>
    </source>
</evidence>
<dbReference type="PANTHER" id="PTHR31885:SF6">
    <property type="entry name" value="GH04784P"/>
    <property type="match status" value="1"/>
</dbReference>
<proteinExistence type="inferred from homology"/>
<keyword evidence="5 6" id="KW-0472">Membrane</keyword>
<feature type="transmembrane region" description="Helical" evidence="6">
    <location>
        <begin position="136"/>
        <end position="156"/>
    </location>
</feature>
<comment type="subcellular location">
    <subcellularLocation>
        <location evidence="1">Membrane</location>
        <topology evidence="1">Multi-pass membrane protein</topology>
    </subcellularLocation>
</comment>
<evidence type="ECO:0000256" key="6">
    <source>
        <dbReference type="SAM" id="Phobius"/>
    </source>
</evidence>
<keyword evidence="3 6" id="KW-0812">Transmembrane</keyword>
<organism evidence="7 8">
    <name type="scientific">Geranomyces variabilis</name>
    <dbReference type="NCBI Taxonomy" id="109894"/>
    <lineage>
        <taxon>Eukaryota</taxon>
        <taxon>Fungi</taxon>
        <taxon>Fungi incertae sedis</taxon>
        <taxon>Chytridiomycota</taxon>
        <taxon>Chytridiomycota incertae sedis</taxon>
        <taxon>Chytridiomycetes</taxon>
        <taxon>Spizellomycetales</taxon>
        <taxon>Powellomycetaceae</taxon>
        <taxon>Geranomyces</taxon>
    </lineage>
</organism>
<feature type="transmembrane region" description="Helical" evidence="6">
    <location>
        <begin position="191"/>
        <end position="212"/>
    </location>
</feature>
<gene>
    <name evidence="7" type="ORF">HDU87_007730</name>
</gene>
<comment type="similarity">
    <text evidence="2">Belongs to the TMEM86 family.</text>
</comment>
<evidence type="ECO:0000256" key="2">
    <source>
        <dbReference type="ARBA" id="ARBA00007375"/>
    </source>
</evidence>
<dbReference type="GO" id="GO:0016020">
    <property type="term" value="C:membrane"/>
    <property type="evidence" value="ECO:0007669"/>
    <property type="project" value="UniProtKB-SubCell"/>
</dbReference>
<sequence length="232" mass="24264">MNAESLLLAAALSGSAAIACEVKAARSGRRPALFHLLKPATTILITLSLFAHPDPPARLLVAAYVFALVGDIALMFDGDGAFLTGLGSFFIAHVAFVAVFAAGGSVSSMTPPTWTAGMIVYALGFFAWLLPHTGDLKVPVVAYGAVLTVMTLAAATAHSQLGTPSARLALVGALFFVASDSALAVRRFRGLYTLAEPLILSTYWTAIALIAISRWPQVLGHVRFAGKDHGEL</sequence>
<feature type="transmembrane region" description="Helical" evidence="6">
    <location>
        <begin position="168"/>
        <end position="185"/>
    </location>
</feature>
<evidence type="ECO:0000256" key="1">
    <source>
        <dbReference type="ARBA" id="ARBA00004141"/>
    </source>
</evidence>
<protein>
    <recommendedName>
        <fullName evidence="9">Lysoplasmalogenase</fullName>
    </recommendedName>
</protein>
<feature type="transmembrane region" description="Helical" evidence="6">
    <location>
        <begin position="57"/>
        <end position="76"/>
    </location>
</feature>
<name>A0AAD5XMJ6_9FUNG</name>
<keyword evidence="4 6" id="KW-1133">Transmembrane helix</keyword>
<feature type="transmembrane region" description="Helical" evidence="6">
    <location>
        <begin position="82"/>
        <end position="101"/>
    </location>
</feature>
<dbReference type="EMBL" id="JADGJQ010000073">
    <property type="protein sequence ID" value="KAJ3172894.1"/>
    <property type="molecule type" value="Genomic_DNA"/>
</dbReference>
<evidence type="ECO:0000313" key="8">
    <source>
        <dbReference type="Proteomes" id="UP001212152"/>
    </source>
</evidence>
<feature type="transmembrane region" description="Helical" evidence="6">
    <location>
        <begin position="32"/>
        <end position="50"/>
    </location>
</feature>
<dbReference type="InterPro" id="IPR012506">
    <property type="entry name" value="TMEM86B-like"/>
</dbReference>
<dbReference type="GO" id="GO:0016787">
    <property type="term" value="F:hydrolase activity"/>
    <property type="evidence" value="ECO:0007669"/>
    <property type="project" value="TreeGrafter"/>
</dbReference>
<dbReference type="Pfam" id="PF07947">
    <property type="entry name" value="YhhN"/>
    <property type="match status" value="1"/>
</dbReference>
<feature type="transmembrane region" description="Helical" evidence="6">
    <location>
        <begin position="113"/>
        <end position="130"/>
    </location>
</feature>